<dbReference type="Proteomes" id="UP000287651">
    <property type="component" value="Unassembled WGS sequence"/>
</dbReference>
<feature type="compositionally biased region" description="Basic and acidic residues" evidence="1">
    <location>
        <begin position="387"/>
        <end position="400"/>
    </location>
</feature>
<accession>A0A426XMQ4</accession>
<gene>
    <name evidence="2" type="ORF">B296_00037304</name>
</gene>
<protein>
    <submittedName>
        <fullName evidence="2">Uncharacterized protein</fullName>
    </submittedName>
</protein>
<dbReference type="AlphaFoldDB" id="A0A426XMQ4"/>
<name>A0A426XMQ4_ENSVE</name>
<dbReference type="EMBL" id="AMZH03019162">
    <property type="protein sequence ID" value="RRT40721.1"/>
    <property type="molecule type" value="Genomic_DNA"/>
</dbReference>
<feature type="region of interest" description="Disordered" evidence="1">
    <location>
        <begin position="340"/>
        <end position="428"/>
    </location>
</feature>
<comment type="caution">
    <text evidence="2">The sequence shown here is derived from an EMBL/GenBank/DDBJ whole genome shotgun (WGS) entry which is preliminary data.</text>
</comment>
<evidence type="ECO:0000313" key="2">
    <source>
        <dbReference type="EMBL" id="RRT40721.1"/>
    </source>
</evidence>
<feature type="compositionally biased region" description="Acidic residues" evidence="1">
    <location>
        <begin position="406"/>
        <end position="416"/>
    </location>
</feature>
<evidence type="ECO:0000313" key="3">
    <source>
        <dbReference type="Proteomes" id="UP000287651"/>
    </source>
</evidence>
<proteinExistence type="predicted"/>
<feature type="region of interest" description="Disordered" evidence="1">
    <location>
        <begin position="230"/>
        <end position="255"/>
    </location>
</feature>
<feature type="non-terminal residue" evidence="2">
    <location>
        <position position="1"/>
    </location>
</feature>
<reference evidence="2 3" key="1">
    <citation type="journal article" date="2014" name="Agronomy (Basel)">
        <title>A Draft Genome Sequence for Ensete ventricosum, the Drought-Tolerant Tree Against Hunger.</title>
        <authorList>
            <person name="Harrison J."/>
            <person name="Moore K.A."/>
            <person name="Paszkiewicz K."/>
            <person name="Jones T."/>
            <person name="Grant M."/>
            <person name="Ambacheew D."/>
            <person name="Muzemil S."/>
            <person name="Studholme D.J."/>
        </authorList>
    </citation>
    <scope>NUCLEOTIDE SEQUENCE [LARGE SCALE GENOMIC DNA]</scope>
</reference>
<organism evidence="2 3">
    <name type="scientific">Ensete ventricosum</name>
    <name type="common">Abyssinian banana</name>
    <name type="synonym">Musa ensete</name>
    <dbReference type="NCBI Taxonomy" id="4639"/>
    <lineage>
        <taxon>Eukaryota</taxon>
        <taxon>Viridiplantae</taxon>
        <taxon>Streptophyta</taxon>
        <taxon>Embryophyta</taxon>
        <taxon>Tracheophyta</taxon>
        <taxon>Spermatophyta</taxon>
        <taxon>Magnoliopsida</taxon>
        <taxon>Liliopsida</taxon>
        <taxon>Zingiberales</taxon>
        <taxon>Musaceae</taxon>
        <taxon>Ensete</taxon>
    </lineage>
</organism>
<evidence type="ECO:0000256" key="1">
    <source>
        <dbReference type="SAM" id="MobiDB-lite"/>
    </source>
</evidence>
<sequence length="548" mass="59560">YEASVPEVLTVPVAYHAVVLHYSLHGPCGEARDVLPATGERRSCPPYPCQVGRTTADPPMLVSGRLQLRRVGHVVGPAIRGREDVAARSTSRVTSGANPGDLAERVILGTNPVDLAERVISGTDPGDLSERMISNTNLGDLAERVVPDTNLGDLTERMISGTNLRDLVERVISGTSLGDLAERVISGTNPENLSERVIWGTNPEDLAEGILVGMTSSDSSSSVRVISSPRLGGVSQSYPEANPSGASSGPPSPVDSRALLDMEVMKTDHNLDMTVTEGSFVVVRDRYSIPIEYGLHVPQLGQPPSVQTCPVYQMDLGELHGMPKVFGSKAPSTRAVALAREVSASPARETPKASSKRPIDASIEQVDDPARWPMKVKVLTRRHKSRHGEGESRSRSKGKEPAAPSEELETPAESDEGGVSSVHHHPRSMEDLFKTKVHKDDAEYYTLHMSDLGYQDPDKEMKARWRGLKNSTKIWNDSLATEEFGRGLLHPQLARELYTLPSERALFDRIHDGGQLITFMDYRISNLQQELDALKSGGGPEVVAKAEE</sequence>